<keyword evidence="6" id="KW-1185">Reference proteome</keyword>
<feature type="compositionally biased region" description="Low complexity" evidence="1">
    <location>
        <begin position="986"/>
        <end position="1014"/>
    </location>
</feature>
<name>A0A9P4W979_CURKU</name>
<feature type="signal peptide" evidence="2">
    <location>
        <begin position="1"/>
        <end position="21"/>
    </location>
</feature>
<feature type="domain" description="Apple" evidence="3">
    <location>
        <begin position="1046"/>
        <end position="1081"/>
    </location>
</feature>
<dbReference type="Proteomes" id="UP000801428">
    <property type="component" value="Unassembled WGS sequence"/>
</dbReference>
<dbReference type="InterPro" id="IPR003609">
    <property type="entry name" value="Pan_app"/>
</dbReference>
<dbReference type="PANTHER" id="PTHR33946:SF4">
    <property type="entry name" value="COAGULATION FACTOR XI"/>
    <property type="match status" value="1"/>
</dbReference>
<sequence>MASFLLKPTLILGLLATHSLAVPAPSSENSYVAKRATAALSCWDNASNGQTFTAKNADWEIVCGKDYAGGDMGASNPASFEECISDCDATQGCVDVSFVWPNACYKKNKLNSMVDNAYVWTARKKVTISDGDVKTDTNAPVTKDVTCQDKASDGLKYTSKKGTFLIECGIDHAGGDMGSSSTDTFAACIEDCAATTGCVDVSYVWGACYKKNSLKEGSSVGHVWSAKLIPDGTDSTGPISTVTPITCPASNGQTPSIASGGTYEIACGTDYGGGDFKSLDVESFDLCLKACDDNEACQAVAYVAPSCYLKNVVNPGSAVAYVWGATVKKAAKDAFVFPTIADQPLEAGATESVMAEVMTLPSPPLATLGPVSPPGVDMGGLGVITPEEKTALWFGGSDDAMKDDESGAVTVRITVDYKYPSIVLDHSVYIKNVGCADGSLQAKFDNVIAFSHAADTWPAKAPLLLITSEQSCGNGDQNSFWLAQSVTFDQNANTFSASGKAVQLADIYNQMDIDFGKIELQNSTTNGTVSSDDALSCGKPDSPFLDDLPAVACGASFDKALDDQLGYYAAGGDDEEHVLASAGIDASANTDVVSKRELAKRGWFSKIVKSVAKAVVQVAKQAVVTVVKQVAQAVVSVAKTAAKVTVAVVKATVKVGIAVAVNYAKLVKFAVTGNYDNSLTLPIDLTGTSLSKTTPWEGTTGFKFYDYRPEREGKKWKASKINLERVATEFKLLPGEKDPEPGVELWCVDCGVKGKFVATGSLSATPLSGLKRAQVGVHGNMYVGAFLGVNAFTKYEKTIRKDLFVKGLPGWEIPHIVSLGPRVILGAQATFSIEAEGQLLTGASLNWPAFQATLDFVDPHKSSQSGWVPQVTRKFDAHGELTATAALGLPVTLSFGINILDGIFERAVNLTDIPAITAEAKLEFDVGTSKNQFGGDDCQGIAWDIALTNEVRLDVPKSEGWKLYGWKQQDPLAKGCIGRTRPEEPTTSSSALPTSTTSSVRLTTPTPTPTPTVLTCPAANGKTFTGTGANKSQYTIACDADAQFSDIGSVTQNTFDDCINYCDTLPTCVGVAWGPSSKTCWPKNAFAAQSVALYANDPRHIAFKPKPTGLQCPDANGKKFTDSGANKNEYTITCNQDSAGADITWGYQNSFESCMNWCGTNSQCVGVVWAPLRTDGTNCWLKNGYPAMIPNSNPSADPIHSAMTVQPSLSIVSMFYADRDITSYAKQNVARGSQLVIETNNIVGWANGDPWPGVQKSISLLFTYGKELRTFVVAGGTGTYVLNPGPASSQPKVQVVPNYESMSGVANLNIVAAVYGLNQITSRSVYQNMYNAIRNGGGRWQYTNDNFQVDTWPGVQKTGVIWYRNTDNGYFIANPARENNSNFFRDARLVRRQDTEEMPSAANPAQNAPDVSVTTTAATESFATASETATSTSATEFVSETPSATTVETSATASATSSSFPQLTVSNSTTNATSNATDVNFVDFSIVDTTNSLKLNPGKDGNLFLSLVGDSTDLSNLTSGTFTGDSASKTIMGDSSERFLHYYPSTIASSGASRLRLAAWDKLPKGARLITLSQVEVEDQTMMLAIDTKGEYLWPFVCGIKNQLNKIFLVKDPDNGGAALQKENMKFTVTGGEAYNCEPVALMVKA</sequence>
<evidence type="ECO:0000313" key="6">
    <source>
        <dbReference type="Proteomes" id="UP000801428"/>
    </source>
</evidence>
<feature type="domain" description="Apple" evidence="3">
    <location>
        <begin position="66"/>
        <end position="107"/>
    </location>
</feature>
<feature type="domain" description="Apple" evidence="3">
    <location>
        <begin position="1138"/>
        <end position="1182"/>
    </location>
</feature>
<evidence type="ECO:0000256" key="2">
    <source>
        <dbReference type="SAM" id="SignalP"/>
    </source>
</evidence>
<feature type="chain" id="PRO_5040146958" description="Apple domain-containing protein" evidence="2">
    <location>
        <begin position="22"/>
        <end position="1646"/>
    </location>
</feature>
<feature type="region of interest" description="Disordered" evidence="1">
    <location>
        <begin position="974"/>
        <end position="1014"/>
    </location>
</feature>
<feature type="domain" description="DUF7029" evidence="4">
    <location>
        <begin position="415"/>
        <end position="512"/>
    </location>
</feature>
<dbReference type="EMBL" id="SWKU01000005">
    <property type="protein sequence ID" value="KAF3006711.1"/>
    <property type="molecule type" value="Genomic_DNA"/>
</dbReference>
<dbReference type="Pfam" id="PF22974">
    <property type="entry name" value="DUF7029"/>
    <property type="match status" value="1"/>
</dbReference>
<accession>A0A9P4W979</accession>
<evidence type="ECO:0000313" key="5">
    <source>
        <dbReference type="EMBL" id="KAF3006711.1"/>
    </source>
</evidence>
<organism evidence="5 6">
    <name type="scientific">Curvularia kusanoi</name>
    <name type="common">Cochliobolus kusanoi</name>
    <dbReference type="NCBI Taxonomy" id="90978"/>
    <lineage>
        <taxon>Eukaryota</taxon>
        <taxon>Fungi</taxon>
        <taxon>Dikarya</taxon>
        <taxon>Ascomycota</taxon>
        <taxon>Pezizomycotina</taxon>
        <taxon>Dothideomycetes</taxon>
        <taxon>Pleosporomycetidae</taxon>
        <taxon>Pleosporales</taxon>
        <taxon>Pleosporineae</taxon>
        <taxon>Pleosporaceae</taxon>
        <taxon>Curvularia</taxon>
    </lineage>
</organism>
<feature type="domain" description="Apple" evidence="3">
    <location>
        <begin position="269"/>
        <end position="310"/>
    </location>
</feature>
<gene>
    <name evidence="5" type="ORF">E8E13_009234</name>
</gene>
<evidence type="ECO:0008006" key="7">
    <source>
        <dbReference type="Google" id="ProtNLM"/>
    </source>
</evidence>
<comment type="caution">
    <text evidence="5">The sequence shown here is derived from an EMBL/GenBank/DDBJ whole genome shotgun (WGS) entry which is preliminary data.</text>
</comment>
<keyword evidence="2" id="KW-0732">Signal</keyword>
<feature type="compositionally biased region" description="Low complexity" evidence="1">
    <location>
        <begin position="1412"/>
        <end position="1459"/>
    </location>
</feature>
<evidence type="ECO:0000256" key="1">
    <source>
        <dbReference type="SAM" id="MobiDB-lite"/>
    </source>
</evidence>
<protein>
    <recommendedName>
        <fullName evidence="7">Apple domain-containing protein</fullName>
    </recommendedName>
</protein>
<dbReference type="Pfam" id="PF14295">
    <property type="entry name" value="PAN_4"/>
    <property type="match status" value="5"/>
</dbReference>
<feature type="region of interest" description="Disordered" evidence="1">
    <location>
        <begin position="1394"/>
        <end position="1471"/>
    </location>
</feature>
<evidence type="ECO:0000259" key="3">
    <source>
        <dbReference type="Pfam" id="PF14295"/>
    </source>
</evidence>
<dbReference type="OrthoDB" id="160645at2759"/>
<dbReference type="InterPro" id="IPR054293">
    <property type="entry name" value="DUF7029"/>
</dbReference>
<feature type="domain" description="Apple" evidence="3">
    <location>
        <begin position="170"/>
        <end position="208"/>
    </location>
</feature>
<dbReference type="Gene3D" id="3.50.4.10">
    <property type="entry name" value="Hepatocyte Growth Factor"/>
    <property type="match status" value="2"/>
</dbReference>
<proteinExistence type="predicted"/>
<dbReference type="PANTHER" id="PTHR33946">
    <property type="match status" value="1"/>
</dbReference>
<reference evidence="5" key="1">
    <citation type="submission" date="2019-04" db="EMBL/GenBank/DDBJ databases">
        <title>Sequencing of skin fungus with MAO and IRED activity.</title>
        <authorList>
            <person name="Marsaioli A.J."/>
            <person name="Bonatto J.M.C."/>
            <person name="Reis Junior O."/>
        </authorList>
    </citation>
    <scope>NUCLEOTIDE SEQUENCE</scope>
    <source>
        <strain evidence="5">30M1</strain>
    </source>
</reference>
<evidence type="ECO:0000259" key="4">
    <source>
        <dbReference type="Pfam" id="PF22974"/>
    </source>
</evidence>